<name>A0A0S4QYG2_9ACTN</name>
<dbReference type="EMBL" id="FAOZ01000044">
    <property type="protein sequence ID" value="CUU60672.1"/>
    <property type="molecule type" value="Genomic_DNA"/>
</dbReference>
<feature type="domain" description="Dienelactone hydrolase" evidence="1">
    <location>
        <begin position="25"/>
        <end position="234"/>
    </location>
</feature>
<keyword evidence="3" id="KW-1185">Reference proteome</keyword>
<dbReference type="Pfam" id="PF01738">
    <property type="entry name" value="DLH"/>
    <property type="match status" value="1"/>
</dbReference>
<evidence type="ECO:0000313" key="3">
    <source>
        <dbReference type="Proteomes" id="UP000198802"/>
    </source>
</evidence>
<dbReference type="InterPro" id="IPR002925">
    <property type="entry name" value="Dienelactn_hydro"/>
</dbReference>
<dbReference type="SUPFAM" id="SSF53474">
    <property type="entry name" value="alpha/beta-Hydrolases"/>
    <property type="match status" value="1"/>
</dbReference>
<reference evidence="3" key="1">
    <citation type="submission" date="2015-11" db="EMBL/GenBank/DDBJ databases">
        <authorList>
            <person name="Varghese N."/>
        </authorList>
    </citation>
    <scope>NUCLEOTIDE SEQUENCE [LARGE SCALE GENOMIC DNA]</scope>
    <source>
        <strain evidence="3">DSM 45899</strain>
    </source>
</reference>
<organism evidence="2 3">
    <name type="scientific">Parafrankia irregularis</name>
    <dbReference type="NCBI Taxonomy" id="795642"/>
    <lineage>
        <taxon>Bacteria</taxon>
        <taxon>Bacillati</taxon>
        <taxon>Actinomycetota</taxon>
        <taxon>Actinomycetes</taxon>
        <taxon>Frankiales</taxon>
        <taxon>Frankiaceae</taxon>
        <taxon>Parafrankia</taxon>
    </lineage>
</organism>
<dbReference type="GO" id="GO:0016787">
    <property type="term" value="F:hydrolase activity"/>
    <property type="evidence" value="ECO:0007669"/>
    <property type="project" value="InterPro"/>
</dbReference>
<evidence type="ECO:0000313" key="2">
    <source>
        <dbReference type="EMBL" id="CUU60672.1"/>
    </source>
</evidence>
<protein>
    <submittedName>
        <fullName evidence="2">Carboxymethylenebutenolidase</fullName>
    </submittedName>
</protein>
<dbReference type="Proteomes" id="UP000198802">
    <property type="component" value="Unassembled WGS sequence"/>
</dbReference>
<dbReference type="PANTHER" id="PTHR46623:SF6">
    <property type="entry name" value="ALPHA_BETA-HYDROLASES SUPERFAMILY PROTEIN"/>
    <property type="match status" value="1"/>
</dbReference>
<dbReference type="Gene3D" id="3.40.50.1820">
    <property type="entry name" value="alpha/beta hydrolase"/>
    <property type="match status" value="1"/>
</dbReference>
<accession>A0A0S4QYG2</accession>
<dbReference type="InterPro" id="IPR029058">
    <property type="entry name" value="AB_hydrolase_fold"/>
</dbReference>
<dbReference type="InterPro" id="IPR051049">
    <property type="entry name" value="Dienelactone_hydrolase-like"/>
</dbReference>
<proteinExistence type="predicted"/>
<gene>
    <name evidence="2" type="ORF">Ga0074812_14433</name>
</gene>
<dbReference type="PANTHER" id="PTHR46623">
    <property type="entry name" value="CARBOXYMETHYLENEBUTENOLIDASE-RELATED"/>
    <property type="match status" value="1"/>
</dbReference>
<dbReference type="AlphaFoldDB" id="A0A0S4QYG2"/>
<evidence type="ECO:0000259" key="1">
    <source>
        <dbReference type="Pfam" id="PF01738"/>
    </source>
</evidence>
<sequence length="250" mass="26000">MSGVAVKTVRVGSVPLSVAAPAAGVTPHGGVIVVGDARGVTGYVLSVCEQLRDLGWLALAPHIYHRDGVTEVPLAEGAARMRTLTARGLDEDIEAGLTWSAEAGIARAATAVIGFCMGGTAAFLAAARHRLAAAVSFYGGAVSEPYWADAPPLLAVAGELRTPWLGLYGENDTWVTLGEIGSLRAATRKAHVPTELVSYPGAQHAFHTPERPATHDPAAARDAWERMLRWLHTHSGAESDSAPAASEATG</sequence>